<name>A0A7R9QUR0_9ACAR</name>
<accession>A0A7R9QUR0</accession>
<sequence>MTTRFNEEEDCVPPLFRPFTRESLAAIEGRIAEETARRTAQLESDTYIAPHHVDTLKPDPMLEAGLPLPRALQREFPPELIATPIEDLDKYYENKMVSP</sequence>
<dbReference type="EMBL" id="OC928035">
    <property type="protein sequence ID" value="CAD7657551.1"/>
    <property type="molecule type" value="Genomic_DNA"/>
</dbReference>
<protein>
    <submittedName>
        <fullName evidence="1">Uncharacterized protein</fullName>
    </submittedName>
</protein>
<organism evidence="1">
    <name type="scientific">Oppiella nova</name>
    <dbReference type="NCBI Taxonomy" id="334625"/>
    <lineage>
        <taxon>Eukaryota</taxon>
        <taxon>Metazoa</taxon>
        <taxon>Ecdysozoa</taxon>
        <taxon>Arthropoda</taxon>
        <taxon>Chelicerata</taxon>
        <taxon>Arachnida</taxon>
        <taxon>Acari</taxon>
        <taxon>Acariformes</taxon>
        <taxon>Sarcoptiformes</taxon>
        <taxon>Oribatida</taxon>
        <taxon>Brachypylina</taxon>
        <taxon>Oppioidea</taxon>
        <taxon>Oppiidae</taxon>
        <taxon>Oppiella</taxon>
    </lineage>
</organism>
<keyword evidence="2" id="KW-1185">Reference proteome</keyword>
<evidence type="ECO:0000313" key="1">
    <source>
        <dbReference type="EMBL" id="CAD7657551.1"/>
    </source>
</evidence>
<gene>
    <name evidence="1" type="ORF">ONB1V03_LOCUS14178</name>
</gene>
<reference evidence="1" key="1">
    <citation type="submission" date="2020-11" db="EMBL/GenBank/DDBJ databases">
        <authorList>
            <person name="Tran Van P."/>
        </authorList>
    </citation>
    <scope>NUCLEOTIDE SEQUENCE</scope>
</reference>
<dbReference type="Proteomes" id="UP000728032">
    <property type="component" value="Unassembled WGS sequence"/>
</dbReference>
<dbReference type="AlphaFoldDB" id="A0A7R9QUR0"/>
<evidence type="ECO:0000313" key="2">
    <source>
        <dbReference type="Proteomes" id="UP000728032"/>
    </source>
</evidence>
<dbReference type="EMBL" id="CAJPVJ010013210">
    <property type="protein sequence ID" value="CAG2174737.1"/>
    <property type="molecule type" value="Genomic_DNA"/>
</dbReference>
<proteinExistence type="predicted"/>
<dbReference type="OrthoDB" id="2984333at2759"/>